<gene>
    <name evidence="1" type="ORF">V6N11_032458</name>
</gene>
<organism evidence="1 2">
    <name type="scientific">Hibiscus sabdariffa</name>
    <name type="common">roselle</name>
    <dbReference type="NCBI Taxonomy" id="183260"/>
    <lineage>
        <taxon>Eukaryota</taxon>
        <taxon>Viridiplantae</taxon>
        <taxon>Streptophyta</taxon>
        <taxon>Embryophyta</taxon>
        <taxon>Tracheophyta</taxon>
        <taxon>Spermatophyta</taxon>
        <taxon>Magnoliopsida</taxon>
        <taxon>eudicotyledons</taxon>
        <taxon>Gunneridae</taxon>
        <taxon>Pentapetalae</taxon>
        <taxon>rosids</taxon>
        <taxon>malvids</taxon>
        <taxon>Malvales</taxon>
        <taxon>Malvaceae</taxon>
        <taxon>Malvoideae</taxon>
        <taxon>Hibiscus</taxon>
    </lineage>
</organism>
<accession>A0ABR2T0V3</accession>
<dbReference type="PANTHER" id="PTHR35101:SF12">
    <property type="entry name" value="OS02G0162600 PROTEIN"/>
    <property type="match status" value="1"/>
</dbReference>
<proteinExistence type="predicted"/>
<keyword evidence="2" id="KW-1185">Reference proteome</keyword>
<reference evidence="1 2" key="1">
    <citation type="journal article" date="2024" name="G3 (Bethesda)">
        <title>Genome assembly of Hibiscus sabdariffa L. provides insights into metabolisms of medicinal natural products.</title>
        <authorList>
            <person name="Kim T."/>
        </authorList>
    </citation>
    <scope>NUCLEOTIDE SEQUENCE [LARGE SCALE GENOMIC DNA]</scope>
    <source>
        <strain evidence="1">TK-2024</strain>
        <tissue evidence="1">Old leaves</tissue>
    </source>
</reference>
<dbReference type="Proteomes" id="UP001396334">
    <property type="component" value="Unassembled WGS sequence"/>
</dbReference>
<evidence type="ECO:0000313" key="1">
    <source>
        <dbReference type="EMBL" id="KAK9031064.1"/>
    </source>
</evidence>
<name>A0ABR2T0V3_9ROSI</name>
<dbReference type="EMBL" id="JBBPBN010000010">
    <property type="protein sequence ID" value="KAK9031064.1"/>
    <property type="molecule type" value="Genomic_DNA"/>
</dbReference>
<sequence length="112" mass="12318">MFPCNASNQVALSSLHQGNRDKKSLTDMANSRIHRFITEVAPPQFVAVMRRRTRTMLDTISEEDRDGSYSTDTLKPAATAAAGSATSSSSSATSVTVHSIYFSRRSFEFFGF</sequence>
<evidence type="ECO:0000313" key="2">
    <source>
        <dbReference type="Proteomes" id="UP001396334"/>
    </source>
</evidence>
<comment type="caution">
    <text evidence="1">The sequence shown here is derived from an EMBL/GenBank/DDBJ whole genome shotgun (WGS) entry which is preliminary data.</text>
</comment>
<dbReference type="PANTHER" id="PTHR35101">
    <property type="entry name" value="OS02G0162600 PROTEIN"/>
    <property type="match status" value="1"/>
</dbReference>
<protein>
    <submittedName>
        <fullName evidence="1">Uncharacterized protein</fullName>
    </submittedName>
</protein>